<dbReference type="Proteomes" id="UP000234681">
    <property type="component" value="Chromosome 17"/>
</dbReference>
<proteinExistence type="predicted"/>
<gene>
    <name evidence="1" type="ORF">rCG_45270</name>
</gene>
<evidence type="ECO:0000313" key="2">
    <source>
        <dbReference type="Proteomes" id="UP000234681"/>
    </source>
</evidence>
<dbReference type="AlphaFoldDB" id="A6K999"/>
<organism evidence="1 2">
    <name type="scientific">Rattus norvegicus</name>
    <name type="common">Rat</name>
    <dbReference type="NCBI Taxonomy" id="10116"/>
    <lineage>
        <taxon>Eukaryota</taxon>
        <taxon>Metazoa</taxon>
        <taxon>Chordata</taxon>
        <taxon>Craniata</taxon>
        <taxon>Vertebrata</taxon>
        <taxon>Euteleostomi</taxon>
        <taxon>Mammalia</taxon>
        <taxon>Eutheria</taxon>
        <taxon>Euarchontoglires</taxon>
        <taxon>Glires</taxon>
        <taxon>Rodentia</taxon>
        <taxon>Myomorpha</taxon>
        <taxon>Muroidea</taxon>
        <taxon>Muridae</taxon>
        <taxon>Murinae</taxon>
        <taxon>Rattus</taxon>
    </lineage>
</organism>
<accession>A6K999</accession>
<evidence type="ECO:0000313" key="1">
    <source>
        <dbReference type="EMBL" id="EDL87392.1"/>
    </source>
</evidence>
<reference evidence="2" key="1">
    <citation type="submission" date="2005-09" db="EMBL/GenBank/DDBJ databases">
        <authorList>
            <person name="Mural R.J."/>
            <person name="Li P.W."/>
            <person name="Adams M.D."/>
            <person name="Amanatides P.G."/>
            <person name="Baden-Tillson H."/>
            <person name="Barnstead M."/>
            <person name="Chin S.H."/>
            <person name="Dew I."/>
            <person name="Evans C.A."/>
            <person name="Ferriera S."/>
            <person name="Flanigan M."/>
            <person name="Fosler C."/>
            <person name="Glodek A."/>
            <person name="Gu Z."/>
            <person name="Holt R.A."/>
            <person name="Jennings D."/>
            <person name="Kraft C.L."/>
            <person name="Lu F."/>
            <person name="Nguyen T."/>
            <person name="Nusskern D.R."/>
            <person name="Pfannkoch C.M."/>
            <person name="Sitter C."/>
            <person name="Sutton G.G."/>
            <person name="Venter J.C."/>
            <person name="Wang Z."/>
            <person name="Woodage T."/>
            <person name="Zheng X.H."/>
            <person name="Zhong F."/>
        </authorList>
    </citation>
    <scope>NUCLEOTIDE SEQUENCE [LARGE SCALE GENOMIC DNA]</scope>
    <source>
        <strain>BN</strain>
        <strain evidence="2">Sprague-Dawley</strain>
    </source>
</reference>
<name>A6K999_RAT</name>
<sequence>MLQNTRACAFGKAKPHLDSGTDIQLGETAGNISRHITAPETTVKLSPPFQRK</sequence>
<protein>
    <submittedName>
        <fullName evidence="1">RCG45270, isoform CRA_c</fullName>
    </submittedName>
</protein>
<dbReference type="EMBL" id="CH474030">
    <property type="protein sequence ID" value="EDL87392.1"/>
    <property type="molecule type" value="Genomic_DNA"/>
</dbReference>